<comment type="similarity">
    <text evidence="1">Belongs to the carbon-nitrogen hydrolase superfamily. NIT1/NIT2 family.</text>
</comment>
<feature type="domain" description="CN hydrolase" evidence="2">
    <location>
        <begin position="1"/>
        <end position="241"/>
    </location>
</feature>
<name>A0AAU3ID49_9ACTN</name>
<dbReference type="PANTHER" id="PTHR23088:SF27">
    <property type="entry name" value="DEAMINATED GLUTATHIONE AMIDASE"/>
    <property type="match status" value="1"/>
</dbReference>
<dbReference type="GO" id="GO:0016787">
    <property type="term" value="F:hydrolase activity"/>
    <property type="evidence" value="ECO:0007669"/>
    <property type="project" value="UniProtKB-KW"/>
</dbReference>
<dbReference type="PROSITE" id="PS50263">
    <property type="entry name" value="CN_HYDROLASE"/>
    <property type="match status" value="1"/>
</dbReference>
<evidence type="ECO:0000256" key="1">
    <source>
        <dbReference type="ARBA" id="ARBA00010613"/>
    </source>
</evidence>
<dbReference type="Gene3D" id="3.60.110.10">
    <property type="entry name" value="Carbon-nitrogen hydrolase"/>
    <property type="match status" value="1"/>
</dbReference>
<protein>
    <submittedName>
        <fullName evidence="3">Carbon-nitrogen family hydrolase</fullName>
    </submittedName>
</protein>
<dbReference type="InterPro" id="IPR036526">
    <property type="entry name" value="C-N_Hydrolase_sf"/>
</dbReference>
<accession>A0AAU3ID49</accession>
<proteinExistence type="inferred from homology"/>
<dbReference type="AlphaFoldDB" id="A0AAU3ID49"/>
<dbReference type="InterPro" id="IPR003010">
    <property type="entry name" value="C-N_Hydrolase"/>
</dbReference>
<dbReference type="SUPFAM" id="SSF56317">
    <property type="entry name" value="Carbon-nitrogen hydrolase"/>
    <property type="match status" value="1"/>
</dbReference>
<sequence length="265" mass="28327">MRAALLQIDVDPGETAGARRERVADLVRAEHGVDLVVLPELWPVGAFDFERFDAHAEPLAGPTAAAMGAAARDAGVWLHAGSIVERCPDGALRNTSLLFGPDGHPHGIYRKIHRFGFDRGEAALMAAGHEVVTAPLTGTGLTAGLATCYDLRFPEQFRLLVDAGADLLVVPAGWPARRRSHWSLLTRARAVESQAYVLACNTAGTHAGVEQAGYSVVVDPWGEVVAEAGAGEQVLRVELDPDLVARTREEFPVLRDRVLGVPQPA</sequence>
<keyword evidence="3" id="KW-0378">Hydrolase</keyword>
<dbReference type="PROSITE" id="PS01227">
    <property type="entry name" value="UPF0012"/>
    <property type="match status" value="1"/>
</dbReference>
<dbReference type="InterPro" id="IPR001110">
    <property type="entry name" value="UPF0012_CS"/>
</dbReference>
<dbReference type="CDD" id="cd07583">
    <property type="entry name" value="nitrilase_5"/>
    <property type="match status" value="1"/>
</dbReference>
<gene>
    <name evidence="3" type="ORF">OG699_43455</name>
</gene>
<dbReference type="EMBL" id="CP109546">
    <property type="protein sequence ID" value="WTZ15103.1"/>
    <property type="molecule type" value="Genomic_DNA"/>
</dbReference>
<evidence type="ECO:0000313" key="3">
    <source>
        <dbReference type="EMBL" id="WTZ15103.1"/>
    </source>
</evidence>
<evidence type="ECO:0000259" key="2">
    <source>
        <dbReference type="PROSITE" id="PS50263"/>
    </source>
</evidence>
<dbReference type="Pfam" id="PF00795">
    <property type="entry name" value="CN_hydrolase"/>
    <property type="match status" value="1"/>
</dbReference>
<organism evidence="3">
    <name type="scientific">Streptomyces sp. NBC_01393</name>
    <dbReference type="NCBI Taxonomy" id="2903851"/>
    <lineage>
        <taxon>Bacteria</taxon>
        <taxon>Bacillati</taxon>
        <taxon>Actinomycetota</taxon>
        <taxon>Actinomycetes</taxon>
        <taxon>Kitasatosporales</taxon>
        <taxon>Streptomycetaceae</taxon>
        <taxon>Streptomyces</taxon>
    </lineage>
</organism>
<dbReference type="PANTHER" id="PTHR23088">
    <property type="entry name" value="NITRILASE-RELATED"/>
    <property type="match status" value="1"/>
</dbReference>
<reference evidence="3" key="1">
    <citation type="submission" date="2022-10" db="EMBL/GenBank/DDBJ databases">
        <title>The complete genomes of actinobacterial strains from the NBC collection.</title>
        <authorList>
            <person name="Joergensen T.S."/>
            <person name="Alvarez Arevalo M."/>
            <person name="Sterndorff E.B."/>
            <person name="Faurdal D."/>
            <person name="Vuksanovic O."/>
            <person name="Mourched A.-S."/>
            <person name="Charusanti P."/>
            <person name="Shaw S."/>
            <person name="Blin K."/>
            <person name="Weber T."/>
        </authorList>
    </citation>
    <scope>NUCLEOTIDE SEQUENCE</scope>
    <source>
        <strain evidence="3">NBC_01393</strain>
    </source>
</reference>